<accession>A0A6C0EP20</accession>
<feature type="transmembrane region" description="Helical" evidence="1">
    <location>
        <begin position="74"/>
        <end position="91"/>
    </location>
</feature>
<keyword evidence="1" id="KW-0472">Membrane</keyword>
<keyword evidence="1" id="KW-0812">Transmembrane</keyword>
<feature type="transmembrane region" description="Helical" evidence="1">
    <location>
        <begin position="6"/>
        <end position="29"/>
    </location>
</feature>
<dbReference type="PROSITE" id="PS50817">
    <property type="entry name" value="INTEIN_N_TER"/>
    <property type="match status" value="1"/>
</dbReference>
<dbReference type="EMBL" id="MN738898">
    <property type="protein sequence ID" value="QHT30411.1"/>
    <property type="molecule type" value="Genomic_DNA"/>
</dbReference>
<dbReference type="AlphaFoldDB" id="A0A6C0EP20"/>
<feature type="transmembrane region" description="Helical" evidence="1">
    <location>
        <begin position="103"/>
        <end position="127"/>
    </location>
</feature>
<dbReference type="SUPFAM" id="SSF51294">
    <property type="entry name" value="Hedgehog/intein (Hint) domain"/>
    <property type="match status" value="1"/>
</dbReference>
<dbReference type="InterPro" id="IPR036844">
    <property type="entry name" value="Hint_dom_sf"/>
</dbReference>
<sequence length="302" mass="34260">MKFSDMILALLIILIFVGMYVFSIISVGLKNIKKDWPKYRCNPMAMPLAGQFGFDPIENFTFCITKMQSNAMGFFLEPIHFIVGMMGNLGKELSEAINMVRNVIAYIRGMVGNIVGDIFGVFMNILIQIQTIMIKIKDLAMKMVGVMTTTMYIIGTSMKLGKSIWAGPIGGILRTLCFKGTTPITLKSGKQVSIKDINLGDTLTNNSSVIGLLKLKGDKSNPYYKIWSRDLEDYIYVTGEHRILNNEEDDIRKLDDIFENYIKVSSYGNAEKTNKHDTELYCLITSDHRIPIGEYTFWDWED</sequence>
<proteinExistence type="predicted"/>
<evidence type="ECO:0000256" key="1">
    <source>
        <dbReference type="SAM" id="Phobius"/>
    </source>
</evidence>
<dbReference type="GO" id="GO:0016539">
    <property type="term" value="P:intein-mediated protein splicing"/>
    <property type="evidence" value="ECO:0007669"/>
    <property type="project" value="InterPro"/>
</dbReference>
<organism evidence="2">
    <name type="scientific">viral metagenome</name>
    <dbReference type="NCBI Taxonomy" id="1070528"/>
    <lineage>
        <taxon>unclassified sequences</taxon>
        <taxon>metagenomes</taxon>
        <taxon>organismal metagenomes</taxon>
    </lineage>
</organism>
<evidence type="ECO:0008006" key="3">
    <source>
        <dbReference type="Google" id="ProtNLM"/>
    </source>
</evidence>
<protein>
    <recommendedName>
        <fullName evidence="3">Hedgehog/Intein (Hint) domain-containing protein</fullName>
    </recommendedName>
</protein>
<evidence type="ECO:0000313" key="2">
    <source>
        <dbReference type="EMBL" id="QHT30411.1"/>
    </source>
</evidence>
<keyword evidence="1" id="KW-1133">Transmembrane helix</keyword>
<name>A0A6C0EP20_9ZZZZ</name>
<dbReference type="InterPro" id="IPR006141">
    <property type="entry name" value="Intein_N"/>
</dbReference>
<reference evidence="2" key="1">
    <citation type="journal article" date="2020" name="Nature">
        <title>Giant virus diversity and host interactions through global metagenomics.</title>
        <authorList>
            <person name="Schulz F."/>
            <person name="Roux S."/>
            <person name="Paez-Espino D."/>
            <person name="Jungbluth S."/>
            <person name="Walsh D.A."/>
            <person name="Denef V.J."/>
            <person name="McMahon K.D."/>
            <person name="Konstantinidis K.T."/>
            <person name="Eloe-Fadrosh E.A."/>
            <person name="Kyrpides N.C."/>
            <person name="Woyke T."/>
        </authorList>
    </citation>
    <scope>NUCLEOTIDE SEQUENCE</scope>
    <source>
        <strain evidence="2">GVMAG-M-3300009149-34</strain>
    </source>
</reference>